<dbReference type="GO" id="GO:0003712">
    <property type="term" value="F:transcription coregulator activity"/>
    <property type="evidence" value="ECO:0007669"/>
    <property type="project" value="InterPro"/>
</dbReference>
<comment type="caution">
    <text evidence="3">The sequence shown here is derived from an EMBL/GenBank/DDBJ whole genome shotgun (WGS) entry which is preliminary data.</text>
</comment>
<feature type="compositionally biased region" description="Basic residues" evidence="1">
    <location>
        <begin position="341"/>
        <end position="355"/>
    </location>
</feature>
<organism evidence="3 4">
    <name type="scientific">Dioszegia hungarica</name>
    <dbReference type="NCBI Taxonomy" id="4972"/>
    <lineage>
        <taxon>Eukaryota</taxon>
        <taxon>Fungi</taxon>
        <taxon>Dikarya</taxon>
        <taxon>Basidiomycota</taxon>
        <taxon>Agaricomycotina</taxon>
        <taxon>Tremellomycetes</taxon>
        <taxon>Tremellales</taxon>
        <taxon>Bulleribasidiaceae</taxon>
        <taxon>Dioszegia</taxon>
    </lineage>
</organism>
<evidence type="ECO:0000259" key="2">
    <source>
        <dbReference type="Pfam" id="PF12090"/>
    </source>
</evidence>
<dbReference type="AlphaFoldDB" id="A0AA38HCZ4"/>
<dbReference type="GO" id="GO:0000124">
    <property type="term" value="C:SAGA complex"/>
    <property type="evidence" value="ECO:0007669"/>
    <property type="project" value="InterPro"/>
</dbReference>
<gene>
    <name evidence="3" type="ORF">MKK02DRAFT_31774</name>
</gene>
<dbReference type="EMBL" id="JAKWFO010000003">
    <property type="protein sequence ID" value="KAI9638320.1"/>
    <property type="molecule type" value="Genomic_DNA"/>
</dbReference>
<feature type="compositionally biased region" description="Basic and acidic residues" evidence="1">
    <location>
        <begin position="330"/>
        <end position="340"/>
    </location>
</feature>
<feature type="region of interest" description="Disordered" evidence="1">
    <location>
        <begin position="171"/>
        <end position="193"/>
    </location>
</feature>
<evidence type="ECO:0000313" key="4">
    <source>
        <dbReference type="Proteomes" id="UP001164286"/>
    </source>
</evidence>
<reference evidence="3" key="1">
    <citation type="journal article" date="2022" name="G3 (Bethesda)">
        <title>High quality genome of the basidiomycete yeast Dioszegia hungarica PDD-24b-2 isolated from cloud water.</title>
        <authorList>
            <person name="Jarrige D."/>
            <person name="Haridas S."/>
            <person name="Bleykasten-Grosshans C."/>
            <person name="Joly M."/>
            <person name="Nadalig T."/>
            <person name="Sancelme M."/>
            <person name="Vuilleumier S."/>
            <person name="Grigoriev I.V."/>
            <person name="Amato P."/>
            <person name="Bringel F."/>
        </authorList>
    </citation>
    <scope>NUCLEOTIDE SEQUENCE</scope>
    <source>
        <strain evidence="3">PDD-24b-2</strain>
    </source>
</reference>
<protein>
    <submittedName>
        <fullName evidence="3">Spt20 family-domain-containing protein</fullName>
    </submittedName>
</protein>
<dbReference type="Pfam" id="PF12090">
    <property type="entry name" value="Spt20_SEP"/>
    <property type="match status" value="1"/>
</dbReference>
<dbReference type="PANTHER" id="PTHR13526:SF8">
    <property type="entry name" value="TRANSCRIPTION FACTOR SPT20 HOMOLOG"/>
    <property type="match status" value="1"/>
</dbReference>
<feature type="compositionally biased region" description="Low complexity" evidence="1">
    <location>
        <begin position="262"/>
        <end position="279"/>
    </location>
</feature>
<dbReference type="PANTHER" id="PTHR13526">
    <property type="entry name" value="TRANSCRIPTION FACTOR SPT20 HOMOLOG"/>
    <property type="match status" value="1"/>
</dbReference>
<proteinExistence type="predicted"/>
<dbReference type="GO" id="GO:0006357">
    <property type="term" value="P:regulation of transcription by RNA polymerase II"/>
    <property type="evidence" value="ECO:0007669"/>
    <property type="project" value="TreeGrafter"/>
</dbReference>
<evidence type="ECO:0000256" key="1">
    <source>
        <dbReference type="SAM" id="MobiDB-lite"/>
    </source>
</evidence>
<dbReference type="InterPro" id="IPR046468">
    <property type="entry name" value="Spt20-like_SEP"/>
</dbReference>
<sequence>MASASGYNHQRFARTVLKKARKWEASLTVQLHPSYWKFAESPHNFQYEGPMRPFLLALRSQVIPSALIPFLYDINPPVAFVDGCLVVEVQDFRRIPDVRSRVVMRPAAESLAQTIEHMLERRGETWEEGLALELESSIIAATSPPLYLGTSLLATRNAVLSMALTSPATPGLSADGHLRCPKTASEPASSTSDRMRKLLRAGGGVGAGHMGGTGFQPNWSILRLKERMADIERIRLAEKEAREAGLWHPGPPLPGGIGGIGDMQPQQGPSGAGMPAEEQAPPPPPPKKKKKKRAADDGDKDTAAASAPSAKKKKGKANESPDKPMGAVKPKVEEGEEVKPPPKKKPKKKAVKTET</sequence>
<dbReference type="InterPro" id="IPR021950">
    <property type="entry name" value="Spt20"/>
</dbReference>
<dbReference type="Proteomes" id="UP001164286">
    <property type="component" value="Unassembled WGS sequence"/>
</dbReference>
<keyword evidence="4" id="KW-1185">Reference proteome</keyword>
<feature type="domain" description="Spt20-like SEP" evidence="2">
    <location>
        <begin position="23"/>
        <end position="153"/>
    </location>
</feature>
<name>A0AA38HCZ4_9TREE</name>
<dbReference type="GeneID" id="77727579"/>
<dbReference type="RefSeq" id="XP_052948097.1">
    <property type="nucleotide sequence ID" value="XM_053088374.1"/>
</dbReference>
<accession>A0AA38HCZ4</accession>
<feature type="region of interest" description="Disordered" evidence="1">
    <location>
        <begin position="243"/>
        <end position="355"/>
    </location>
</feature>
<evidence type="ECO:0000313" key="3">
    <source>
        <dbReference type="EMBL" id="KAI9638320.1"/>
    </source>
</evidence>